<dbReference type="EMBL" id="CP023189">
    <property type="protein sequence ID" value="AXN01417.1"/>
    <property type="molecule type" value="Genomic_DNA"/>
</dbReference>
<sequence length="300" mass="34599">MVISKSGIYDLTNEQYHADPCPEMSLSSSGARDLLSSCPAKFIAAKQLPQQNKRCFDIGSAGHLMVLEPHLFDQKVCEIKHPDWRTKAAKEERDAAYAEGRIPLLSREVEDIRAMHSVVWRDSLGARAFSGGKAEQSLVWRDEEFGIWCRLRPDYVPNNAVRIFDYKTATNGSPDAFMKEIYNRGYHQQAAWYLDGYEAVTGHRPREFWFVVQEKTAPFLLSFFQMDEMSLEIGRTLNRQAKGIFAWCLRNNCWPGYQPEVDGKVRFFTTSPPAWLVREYEFKNEHGAYEPPEIKRKEVA</sequence>
<protein>
    <recommendedName>
        <fullName evidence="1">Putative exodeoxyribonuclease 8 PDDEXK-like domain-containing protein</fullName>
    </recommendedName>
</protein>
<dbReference type="Gene3D" id="3.90.320.10">
    <property type="match status" value="1"/>
</dbReference>
<organism evidence="2 3">
    <name type="scientific">Acetobacter pomorum</name>
    <dbReference type="NCBI Taxonomy" id="65959"/>
    <lineage>
        <taxon>Bacteria</taxon>
        <taxon>Pseudomonadati</taxon>
        <taxon>Pseudomonadota</taxon>
        <taxon>Alphaproteobacteria</taxon>
        <taxon>Acetobacterales</taxon>
        <taxon>Acetobacteraceae</taxon>
        <taxon>Acetobacter</taxon>
    </lineage>
</organism>
<feature type="domain" description="Putative exodeoxyribonuclease 8 PDDEXK-like" evidence="1">
    <location>
        <begin position="27"/>
        <end position="257"/>
    </location>
</feature>
<proteinExistence type="predicted"/>
<dbReference type="Proteomes" id="UP000256572">
    <property type="component" value="Chromosome"/>
</dbReference>
<evidence type="ECO:0000313" key="2">
    <source>
        <dbReference type="EMBL" id="AXN01417.1"/>
    </source>
</evidence>
<dbReference type="AlphaFoldDB" id="A0AAN1UA25"/>
<evidence type="ECO:0000259" key="1">
    <source>
        <dbReference type="Pfam" id="PF12684"/>
    </source>
</evidence>
<evidence type="ECO:0000313" key="3">
    <source>
        <dbReference type="Proteomes" id="UP000256572"/>
    </source>
</evidence>
<name>A0AAN1UA25_9PROT</name>
<reference evidence="2 3" key="1">
    <citation type="submission" date="2017-09" db="EMBL/GenBank/DDBJ databases">
        <authorList>
            <person name="Kim K.H."/>
            <person name="Chun B.H."/>
            <person name="Han G.S."/>
            <person name="Hyun S.G."/>
            <person name="Jeon C.O."/>
        </authorList>
    </citation>
    <scope>NUCLEOTIDE SEQUENCE [LARGE SCALE GENOMIC DNA]</scope>
    <source>
        <strain evidence="2 3">SH</strain>
    </source>
</reference>
<gene>
    <name evidence="2" type="ORF">CJF59_13310</name>
</gene>
<dbReference type="RefSeq" id="WP_089178488.1">
    <property type="nucleotide sequence ID" value="NZ_CP023189.1"/>
</dbReference>
<dbReference type="Pfam" id="PF12684">
    <property type="entry name" value="DUF3799"/>
    <property type="match status" value="1"/>
</dbReference>
<reference evidence="2 3" key="2">
    <citation type="submission" date="2018-08" db="EMBL/GenBank/DDBJ databases">
        <title>Acetobacter oryzifermentans sp. nov., isolated from Korea traditional vinegar and reclassification of Acetobacter pasteurianus subsp. ascendens (Henneberg 1898) as Acetobacter ascendens comb. nov.</title>
        <authorList>
            <person name="Cho G.Y."/>
            <person name="Lee S.H."/>
        </authorList>
    </citation>
    <scope>NUCLEOTIDE SEQUENCE [LARGE SCALE GENOMIC DNA]</scope>
    <source>
        <strain evidence="2 3">SH</strain>
    </source>
</reference>
<dbReference type="InterPro" id="IPR011604">
    <property type="entry name" value="PDDEXK-like_dom_sf"/>
</dbReference>
<dbReference type="InterPro" id="IPR024432">
    <property type="entry name" value="Put_RecE_PDDEXK-like_dom"/>
</dbReference>
<accession>A0AAN1UA25</accession>